<sequence>MRSLRPLRPCPDGYERNITEKSRRCRKSCVPPEIRNESGKCKSSKKTTSRKSRKSPRKSARTSRKSPRTSRKSPRTSRKSSRTSRKSSRTSRKSSRTSRKSPRKMKDDEEKEEKKDKKKKSKIKTKKSGKKMKIWSPLRYKSSGGTYAENEYKCITSSRLPLAPHQTRVVSFLQQENARGLLVIHGVGTGKTLTAVTASQCFLQQNPAHRVIVVTPTSLQQNFIKELETYGAKLTKRYAMYTIQGFSAAIKKGTKIPCKNTLLILDEAHNIRSEVSDDCDKVGVYARNLIECAKDAKKVLLLTATPIINRPCEIVNLIGMIDGEEPIEADVLNKMLSNKDDRMLKDYIGCKVSVYTRDTKKHDPDFPDSTNNDVFLVMSPKYAHEYKKIEDSTELPIKTFYNGARRASNSLEGTRSQKIDWIMDHIEKSEKQDKYVVFSHFLSSGLELLKARLKKEKIPFLHITGDVSMKVRAETVRQYNRGAIKVLMISKAGGEGLDLKKTRNVIVMEPAWNESTHMQVIGRAVRKGSHSDEPASRRHVNIYRLFHIKPDEQAFYKKAATELWERHPIPGSKLSVDLYLRNIAYSKQEKIEEFMDKIKRLSIERKKC</sequence>
<dbReference type="PANTHER" id="PTHR45629">
    <property type="entry name" value="SNF2/RAD54 FAMILY MEMBER"/>
    <property type="match status" value="1"/>
</dbReference>
<dbReference type="InterPro" id="IPR049730">
    <property type="entry name" value="SNF2/RAD54-like_C"/>
</dbReference>
<dbReference type="InterPro" id="IPR027417">
    <property type="entry name" value="P-loop_NTPase"/>
</dbReference>
<keyword evidence="1" id="KW-0378">Hydrolase</keyword>
<feature type="compositionally biased region" description="Basic residues" evidence="2">
    <location>
        <begin position="42"/>
        <end position="103"/>
    </location>
</feature>
<name>A0A6C0KF60_9ZZZZ</name>
<evidence type="ECO:0008006" key="6">
    <source>
        <dbReference type="Google" id="ProtNLM"/>
    </source>
</evidence>
<proteinExistence type="predicted"/>
<evidence type="ECO:0000259" key="3">
    <source>
        <dbReference type="PROSITE" id="PS51192"/>
    </source>
</evidence>
<dbReference type="InterPro" id="IPR001650">
    <property type="entry name" value="Helicase_C-like"/>
</dbReference>
<dbReference type="AlphaFoldDB" id="A0A6C0KF60"/>
<evidence type="ECO:0000256" key="2">
    <source>
        <dbReference type="SAM" id="MobiDB-lite"/>
    </source>
</evidence>
<dbReference type="CDD" id="cd18793">
    <property type="entry name" value="SF2_C_SNF"/>
    <property type="match status" value="1"/>
</dbReference>
<dbReference type="SUPFAM" id="SSF52540">
    <property type="entry name" value="P-loop containing nucleoside triphosphate hydrolases"/>
    <property type="match status" value="2"/>
</dbReference>
<evidence type="ECO:0000313" key="5">
    <source>
        <dbReference type="EMBL" id="QHU15776.1"/>
    </source>
</evidence>
<dbReference type="PROSITE" id="PS51192">
    <property type="entry name" value="HELICASE_ATP_BIND_1"/>
    <property type="match status" value="1"/>
</dbReference>
<dbReference type="GO" id="GO:0003677">
    <property type="term" value="F:DNA binding"/>
    <property type="evidence" value="ECO:0007669"/>
    <property type="project" value="InterPro"/>
</dbReference>
<accession>A0A6C0KF60</accession>
<dbReference type="Pfam" id="PF04851">
    <property type="entry name" value="ResIII"/>
    <property type="match status" value="1"/>
</dbReference>
<dbReference type="PANTHER" id="PTHR45629:SF7">
    <property type="entry name" value="DNA EXCISION REPAIR PROTEIN ERCC-6-RELATED"/>
    <property type="match status" value="1"/>
</dbReference>
<dbReference type="GO" id="GO:0016787">
    <property type="term" value="F:hydrolase activity"/>
    <property type="evidence" value="ECO:0007669"/>
    <property type="project" value="UniProtKB-KW"/>
</dbReference>
<dbReference type="Gene3D" id="3.40.50.300">
    <property type="entry name" value="P-loop containing nucleotide triphosphate hydrolases"/>
    <property type="match status" value="1"/>
</dbReference>
<dbReference type="SMART" id="SM00487">
    <property type="entry name" value="DEXDc"/>
    <property type="match status" value="1"/>
</dbReference>
<dbReference type="EMBL" id="MN740868">
    <property type="protein sequence ID" value="QHU15776.1"/>
    <property type="molecule type" value="Genomic_DNA"/>
</dbReference>
<feature type="region of interest" description="Disordered" evidence="2">
    <location>
        <begin position="1"/>
        <end position="131"/>
    </location>
</feature>
<organism evidence="5">
    <name type="scientific">viral metagenome</name>
    <dbReference type="NCBI Taxonomy" id="1070528"/>
    <lineage>
        <taxon>unclassified sequences</taxon>
        <taxon>metagenomes</taxon>
        <taxon>organismal metagenomes</taxon>
    </lineage>
</organism>
<feature type="domain" description="Helicase C-terminal" evidence="4">
    <location>
        <begin position="418"/>
        <end position="584"/>
    </location>
</feature>
<dbReference type="InterPro" id="IPR014001">
    <property type="entry name" value="Helicase_ATP-bd"/>
</dbReference>
<feature type="domain" description="Helicase ATP-binding" evidence="3">
    <location>
        <begin position="172"/>
        <end position="324"/>
    </location>
</feature>
<dbReference type="Gene3D" id="3.40.50.10810">
    <property type="entry name" value="Tandem AAA-ATPase domain"/>
    <property type="match status" value="2"/>
</dbReference>
<dbReference type="InterPro" id="IPR006935">
    <property type="entry name" value="Helicase/UvrB_N"/>
</dbReference>
<dbReference type="PROSITE" id="PS51194">
    <property type="entry name" value="HELICASE_CTER"/>
    <property type="match status" value="1"/>
</dbReference>
<dbReference type="SMART" id="SM00490">
    <property type="entry name" value="HELICc"/>
    <property type="match status" value="1"/>
</dbReference>
<dbReference type="GO" id="GO:0005524">
    <property type="term" value="F:ATP binding"/>
    <property type="evidence" value="ECO:0007669"/>
    <property type="project" value="InterPro"/>
</dbReference>
<feature type="compositionally biased region" description="Basic residues" evidence="2">
    <location>
        <begin position="116"/>
        <end position="131"/>
    </location>
</feature>
<evidence type="ECO:0000259" key="4">
    <source>
        <dbReference type="PROSITE" id="PS51194"/>
    </source>
</evidence>
<feature type="compositionally biased region" description="Basic and acidic residues" evidence="2">
    <location>
        <begin position="104"/>
        <end position="115"/>
    </location>
</feature>
<protein>
    <recommendedName>
        <fullName evidence="6">Helicase</fullName>
    </recommendedName>
</protein>
<reference evidence="5" key="1">
    <citation type="journal article" date="2020" name="Nature">
        <title>Giant virus diversity and host interactions through global metagenomics.</title>
        <authorList>
            <person name="Schulz F."/>
            <person name="Roux S."/>
            <person name="Paez-Espino D."/>
            <person name="Jungbluth S."/>
            <person name="Walsh D.A."/>
            <person name="Denef V.J."/>
            <person name="McMahon K.D."/>
            <person name="Konstantinidis K.T."/>
            <person name="Eloe-Fadrosh E.A."/>
            <person name="Kyrpides N.C."/>
            <person name="Woyke T."/>
        </authorList>
    </citation>
    <scope>NUCLEOTIDE SEQUENCE</scope>
    <source>
        <strain evidence="5">GVMAG-S-3300010158-109</strain>
    </source>
</reference>
<evidence type="ECO:0000256" key="1">
    <source>
        <dbReference type="ARBA" id="ARBA00022801"/>
    </source>
</evidence>
<feature type="compositionally biased region" description="Basic and acidic residues" evidence="2">
    <location>
        <begin position="13"/>
        <end position="22"/>
    </location>
</feature>
<dbReference type="InterPro" id="IPR038718">
    <property type="entry name" value="SNF2-like_sf"/>
</dbReference>
<dbReference type="InterPro" id="IPR050496">
    <property type="entry name" value="SNF2_RAD54_helicase_repair"/>
</dbReference>
<dbReference type="Pfam" id="PF00271">
    <property type="entry name" value="Helicase_C"/>
    <property type="match status" value="1"/>
</dbReference>